<dbReference type="EC" id="2.4.1.129" evidence="18"/>
<dbReference type="Gene3D" id="3.30.1390.30">
    <property type="entry name" value="Penicillin-binding protein 2a, domain 3"/>
    <property type="match status" value="1"/>
</dbReference>
<evidence type="ECO:0000256" key="2">
    <source>
        <dbReference type="ARBA" id="ARBA00004236"/>
    </source>
</evidence>
<dbReference type="PANTHER" id="PTHR30627:SF2">
    <property type="entry name" value="PEPTIDOGLYCAN D,D-TRANSPEPTIDASE MRDA"/>
    <property type="match status" value="1"/>
</dbReference>
<dbReference type="Gene3D" id="3.90.1310.10">
    <property type="entry name" value="Penicillin-binding protein 2a (Domain 2)"/>
    <property type="match status" value="1"/>
</dbReference>
<dbReference type="GO" id="GO:0009252">
    <property type="term" value="P:peptidoglycan biosynthetic process"/>
    <property type="evidence" value="ECO:0007669"/>
    <property type="project" value="UniProtKB-KW"/>
</dbReference>
<dbReference type="GO" id="GO:0008360">
    <property type="term" value="P:regulation of cell shape"/>
    <property type="evidence" value="ECO:0007669"/>
    <property type="project" value="UniProtKB-KW"/>
</dbReference>
<evidence type="ECO:0000256" key="5">
    <source>
        <dbReference type="ARBA" id="ARBA00022645"/>
    </source>
</evidence>
<gene>
    <name evidence="18" type="ordered locus">Clim_0531</name>
</gene>
<dbReference type="InterPro" id="IPR017790">
    <property type="entry name" value="Penicillin-binding_protein_2"/>
</dbReference>
<feature type="domain" description="Penicillin-binding protein dimerisation" evidence="17">
    <location>
        <begin position="51"/>
        <end position="218"/>
    </location>
</feature>
<comment type="subcellular location">
    <subcellularLocation>
        <location evidence="2">Cell membrane</location>
    </subcellularLocation>
    <subcellularLocation>
        <location evidence="1">Membrane</location>
        <topology evidence="1">Single-pass membrane protein</topology>
    </subcellularLocation>
</comment>
<dbReference type="GO" id="GO:0071972">
    <property type="term" value="F:peptidoglycan L,D-transpeptidase activity"/>
    <property type="evidence" value="ECO:0007669"/>
    <property type="project" value="TreeGrafter"/>
</dbReference>
<keyword evidence="12 15" id="KW-0472">Membrane</keyword>
<feature type="region of interest" description="Disordered" evidence="14">
    <location>
        <begin position="587"/>
        <end position="646"/>
    </location>
</feature>
<dbReference type="SUPFAM" id="SSF56519">
    <property type="entry name" value="Penicillin binding protein dimerisation domain"/>
    <property type="match status" value="1"/>
</dbReference>
<sequence length="646" mass="71496">MDTIQRGASLVSYIIIGVFSLLLARLFYLQVLNFQELGSISSTNSIRRIWIQAPRGRMIDRNGLIVVDNQPLYSVKVIPEEFQKSKTASLAKLMNMPVSELAEKIRKGDRFNRFSATTVTKNLNPVLIARLSENLWQLPGVLIEADNKRKYTDSLYGSHLFGYLRLIPKEQLEKLSEEGYSQEDKIGFSGLEKNYEERLKGQKGARFEMVNPLGKLVGKYDDGKSDIQAIRGDDLYLCIDAGLQQLAEELMRNTGKSGAVVALDPSTGGILALVSTPDYDLDTFNGSTDPDGWRNIITNPQKPLFNRTVQAVYPPGSIYKMVLAMAALEEGKVNPDAKFLDRGSFAFGKRKFRNHGGHALGSIDMKKAIIQSSNVYFFNLMLKTGFENWTKYGQMLGFGEETGIDLPGERSGILPSVEYFDRRYGRDKWTKGYLISLAIGQGELGTTPVQLAAYTAAIANNGTWYQPHLVKGYRDTATGRYVPIPHKKRSLPLSRKNLDYIREAMRGVVLQGTGTQANLPDIAVSGKTGTAQNPHGRDHAWFIAFAPSDNPKIAITVLVENSGFGGSISAPIARELIRYYVKDDKKQLPSSIRKAPKQRGPAARQPDSLSAATKTPPAENITSPAPELPEEKVHGEPGPEETNSEE</sequence>
<evidence type="ECO:0000256" key="6">
    <source>
        <dbReference type="ARBA" id="ARBA00022670"/>
    </source>
</evidence>
<dbReference type="OrthoDB" id="9766847at2"/>
<keyword evidence="6" id="KW-0645">Protease</keyword>
<evidence type="ECO:0000256" key="12">
    <source>
        <dbReference type="ARBA" id="ARBA00023136"/>
    </source>
</evidence>
<evidence type="ECO:0000259" key="17">
    <source>
        <dbReference type="Pfam" id="PF03717"/>
    </source>
</evidence>
<evidence type="ECO:0000256" key="8">
    <source>
        <dbReference type="ARBA" id="ARBA00022801"/>
    </source>
</evidence>
<keyword evidence="4" id="KW-0997">Cell inner membrane</keyword>
<proteinExistence type="predicted"/>
<dbReference type="GO" id="GO:0071555">
    <property type="term" value="P:cell wall organization"/>
    <property type="evidence" value="ECO:0007669"/>
    <property type="project" value="UniProtKB-KW"/>
</dbReference>
<accession>B3EGI6</accession>
<dbReference type="Gene3D" id="3.40.710.10">
    <property type="entry name" value="DD-peptidase/beta-lactamase superfamily"/>
    <property type="match status" value="1"/>
</dbReference>
<dbReference type="KEGG" id="cli:Clim_0531"/>
<evidence type="ECO:0000256" key="1">
    <source>
        <dbReference type="ARBA" id="ARBA00004167"/>
    </source>
</evidence>
<dbReference type="eggNOG" id="COG0768">
    <property type="taxonomic scope" value="Bacteria"/>
</dbReference>
<evidence type="ECO:0000256" key="9">
    <source>
        <dbReference type="ARBA" id="ARBA00022960"/>
    </source>
</evidence>
<dbReference type="EMBL" id="CP001097">
    <property type="protein sequence ID" value="ACD89623.1"/>
    <property type="molecule type" value="Genomic_DNA"/>
</dbReference>
<evidence type="ECO:0000259" key="16">
    <source>
        <dbReference type="Pfam" id="PF00905"/>
    </source>
</evidence>
<dbReference type="Pfam" id="PF00905">
    <property type="entry name" value="Transpeptidase"/>
    <property type="match status" value="1"/>
</dbReference>
<dbReference type="SUPFAM" id="SSF56601">
    <property type="entry name" value="beta-lactamase/transpeptidase-like"/>
    <property type="match status" value="1"/>
</dbReference>
<dbReference type="InterPro" id="IPR005311">
    <property type="entry name" value="PBP_dimer"/>
</dbReference>
<keyword evidence="18" id="KW-0328">Glycosyltransferase</keyword>
<dbReference type="PANTHER" id="PTHR30627">
    <property type="entry name" value="PEPTIDOGLYCAN D,D-TRANSPEPTIDASE"/>
    <property type="match status" value="1"/>
</dbReference>
<evidence type="ECO:0000256" key="7">
    <source>
        <dbReference type="ARBA" id="ARBA00022692"/>
    </source>
</evidence>
<keyword evidence="3" id="KW-1003">Cell membrane</keyword>
<evidence type="ECO:0000256" key="13">
    <source>
        <dbReference type="ARBA" id="ARBA00023316"/>
    </source>
</evidence>
<dbReference type="FunFam" id="3.40.710.10:FF:000024">
    <property type="entry name" value="Penicillin-binding protein 2"/>
    <property type="match status" value="1"/>
</dbReference>
<name>B3EGI6_CHLL2</name>
<evidence type="ECO:0000256" key="4">
    <source>
        <dbReference type="ARBA" id="ARBA00022519"/>
    </source>
</evidence>
<dbReference type="GO" id="GO:0005886">
    <property type="term" value="C:plasma membrane"/>
    <property type="evidence" value="ECO:0007669"/>
    <property type="project" value="UniProtKB-SubCell"/>
</dbReference>
<dbReference type="InterPro" id="IPR036138">
    <property type="entry name" value="PBP_dimer_sf"/>
</dbReference>
<keyword evidence="18" id="KW-0808">Transferase</keyword>
<dbReference type="GO" id="GO:0016757">
    <property type="term" value="F:glycosyltransferase activity"/>
    <property type="evidence" value="ECO:0007669"/>
    <property type="project" value="UniProtKB-KW"/>
</dbReference>
<keyword evidence="13" id="KW-0961">Cell wall biogenesis/degradation</keyword>
<keyword evidence="7 15" id="KW-0812">Transmembrane</keyword>
<evidence type="ECO:0000256" key="3">
    <source>
        <dbReference type="ARBA" id="ARBA00022475"/>
    </source>
</evidence>
<dbReference type="InterPro" id="IPR012338">
    <property type="entry name" value="Beta-lactam/transpept-like"/>
</dbReference>
<dbReference type="HOGENOM" id="CLU_009289_1_2_10"/>
<dbReference type="InterPro" id="IPR001460">
    <property type="entry name" value="PCN-bd_Tpept"/>
</dbReference>
<dbReference type="InterPro" id="IPR050515">
    <property type="entry name" value="Beta-lactam/transpept"/>
</dbReference>
<keyword evidence="11 15" id="KW-1133">Transmembrane helix</keyword>
<keyword evidence="9" id="KW-0133">Cell shape</keyword>
<organism evidence="18 19">
    <name type="scientific">Chlorobium limicola (strain DSM 245 / NBRC 103803 / 6330)</name>
    <dbReference type="NCBI Taxonomy" id="290315"/>
    <lineage>
        <taxon>Bacteria</taxon>
        <taxon>Pseudomonadati</taxon>
        <taxon>Chlorobiota</taxon>
        <taxon>Chlorobiia</taxon>
        <taxon>Chlorobiales</taxon>
        <taxon>Chlorobiaceae</taxon>
        <taxon>Chlorobium/Pelodictyon group</taxon>
        <taxon>Chlorobium</taxon>
    </lineage>
</organism>
<evidence type="ECO:0000256" key="15">
    <source>
        <dbReference type="SAM" id="Phobius"/>
    </source>
</evidence>
<dbReference type="RefSeq" id="WP_012465504.1">
    <property type="nucleotide sequence ID" value="NC_010803.1"/>
</dbReference>
<evidence type="ECO:0000256" key="14">
    <source>
        <dbReference type="SAM" id="MobiDB-lite"/>
    </source>
</evidence>
<dbReference type="Pfam" id="PF03717">
    <property type="entry name" value="PBP_dimer"/>
    <property type="match status" value="1"/>
</dbReference>
<feature type="domain" description="Penicillin-binding protein transpeptidase" evidence="16">
    <location>
        <begin position="258"/>
        <end position="577"/>
    </location>
</feature>
<feature type="transmembrane region" description="Helical" evidence="15">
    <location>
        <begin position="7"/>
        <end position="28"/>
    </location>
</feature>
<evidence type="ECO:0000256" key="11">
    <source>
        <dbReference type="ARBA" id="ARBA00022989"/>
    </source>
</evidence>
<dbReference type="Proteomes" id="UP000008841">
    <property type="component" value="Chromosome"/>
</dbReference>
<dbReference type="AlphaFoldDB" id="B3EGI6"/>
<keyword evidence="10" id="KW-0573">Peptidoglycan synthesis</keyword>
<evidence type="ECO:0000256" key="10">
    <source>
        <dbReference type="ARBA" id="ARBA00022984"/>
    </source>
</evidence>
<dbReference type="STRING" id="290315.Clim_0531"/>
<dbReference type="NCBIfam" id="TIGR03423">
    <property type="entry name" value="pbp2_mrdA"/>
    <property type="match status" value="1"/>
</dbReference>
<evidence type="ECO:0000313" key="19">
    <source>
        <dbReference type="Proteomes" id="UP000008841"/>
    </source>
</evidence>
<dbReference type="GO" id="GO:0009002">
    <property type="term" value="F:serine-type D-Ala-D-Ala carboxypeptidase activity"/>
    <property type="evidence" value="ECO:0007669"/>
    <property type="project" value="InterPro"/>
</dbReference>
<evidence type="ECO:0000313" key="18">
    <source>
        <dbReference type="EMBL" id="ACD89623.1"/>
    </source>
</evidence>
<keyword evidence="5" id="KW-0121">Carboxypeptidase</keyword>
<dbReference type="GO" id="GO:0008658">
    <property type="term" value="F:penicillin binding"/>
    <property type="evidence" value="ECO:0007669"/>
    <property type="project" value="InterPro"/>
</dbReference>
<keyword evidence="8" id="KW-0378">Hydrolase</keyword>
<protein>
    <submittedName>
        <fullName evidence="18">Penicillin-binding protein 2</fullName>
        <ecNumber evidence="18">2.4.1.129</ecNumber>
    </submittedName>
</protein>
<reference evidence="18 19" key="1">
    <citation type="submission" date="2008-05" db="EMBL/GenBank/DDBJ databases">
        <title>Complete sequence of Chlorobium limicola DSM 245.</title>
        <authorList>
            <consortium name="US DOE Joint Genome Institute"/>
            <person name="Lucas S."/>
            <person name="Copeland A."/>
            <person name="Lapidus A."/>
            <person name="Glavina del Rio T."/>
            <person name="Dalin E."/>
            <person name="Tice H."/>
            <person name="Bruce D."/>
            <person name="Goodwin L."/>
            <person name="Pitluck S."/>
            <person name="Schmutz J."/>
            <person name="Larimer F."/>
            <person name="Land M."/>
            <person name="Hauser L."/>
            <person name="Kyrpides N."/>
            <person name="Ovchinnikova G."/>
            <person name="Zhao F."/>
            <person name="Li T."/>
            <person name="Liu Z."/>
            <person name="Overmann J."/>
            <person name="Bryant D.A."/>
            <person name="Richardson P."/>
        </authorList>
    </citation>
    <scope>NUCLEOTIDE SEQUENCE [LARGE SCALE GENOMIC DNA]</scope>
    <source>
        <strain evidence="19">DSM 245 / NBRC 103803 / 6330</strain>
    </source>
</reference>
<dbReference type="GO" id="GO:0006508">
    <property type="term" value="P:proteolysis"/>
    <property type="evidence" value="ECO:0007669"/>
    <property type="project" value="UniProtKB-KW"/>
</dbReference>